<accession>A0AAN7KQ71</accession>
<sequence>MADIALLVAEEYERRMKFMNRSCSEKPREEERREIVLRPVDMGLVWNYVKAKIGEEKMKRGMEIAGKILTLISTKYEDSGLAGHGYSSSIRYLIRRPAMTSIAASYAPAYLMQKRQQEKLRKKFTQGKRSAELDRRENADHGDHDSSSKTMADPKMNKTKKVHPEGNSPAHHRS</sequence>
<organism evidence="2 3">
    <name type="scientific">Trapa natans</name>
    <name type="common">Water chestnut</name>
    <dbReference type="NCBI Taxonomy" id="22666"/>
    <lineage>
        <taxon>Eukaryota</taxon>
        <taxon>Viridiplantae</taxon>
        <taxon>Streptophyta</taxon>
        <taxon>Embryophyta</taxon>
        <taxon>Tracheophyta</taxon>
        <taxon>Spermatophyta</taxon>
        <taxon>Magnoliopsida</taxon>
        <taxon>eudicotyledons</taxon>
        <taxon>Gunneridae</taxon>
        <taxon>Pentapetalae</taxon>
        <taxon>rosids</taxon>
        <taxon>malvids</taxon>
        <taxon>Myrtales</taxon>
        <taxon>Lythraceae</taxon>
        <taxon>Trapa</taxon>
    </lineage>
</organism>
<dbReference type="Proteomes" id="UP001346149">
    <property type="component" value="Unassembled WGS sequence"/>
</dbReference>
<dbReference type="AlphaFoldDB" id="A0AAN7KQ71"/>
<reference evidence="2 3" key="1">
    <citation type="journal article" date="2023" name="Hortic Res">
        <title>Pangenome of water caltrop reveals structural variations and asymmetric subgenome divergence after allopolyploidization.</title>
        <authorList>
            <person name="Zhang X."/>
            <person name="Chen Y."/>
            <person name="Wang L."/>
            <person name="Yuan Y."/>
            <person name="Fang M."/>
            <person name="Shi L."/>
            <person name="Lu R."/>
            <person name="Comes H.P."/>
            <person name="Ma Y."/>
            <person name="Chen Y."/>
            <person name="Huang G."/>
            <person name="Zhou Y."/>
            <person name="Zheng Z."/>
            <person name="Qiu Y."/>
        </authorList>
    </citation>
    <scope>NUCLEOTIDE SEQUENCE [LARGE SCALE GENOMIC DNA]</scope>
    <source>
        <strain evidence="2">F231</strain>
    </source>
</reference>
<feature type="region of interest" description="Disordered" evidence="1">
    <location>
        <begin position="118"/>
        <end position="174"/>
    </location>
</feature>
<name>A0AAN7KQ71_TRANT</name>
<dbReference type="EMBL" id="JAXQNO010000022">
    <property type="protein sequence ID" value="KAK4767062.1"/>
    <property type="molecule type" value="Genomic_DNA"/>
</dbReference>
<feature type="compositionally biased region" description="Basic and acidic residues" evidence="1">
    <location>
        <begin position="129"/>
        <end position="147"/>
    </location>
</feature>
<comment type="caution">
    <text evidence="2">The sequence shown here is derived from an EMBL/GenBank/DDBJ whole genome shotgun (WGS) entry which is preliminary data.</text>
</comment>
<evidence type="ECO:0000256" key="1">
    <source>
        <dbReference type="SAM" id="MobiDB-lite"/>
    </source>
</evidence>
<protein>
    <submittedName>
        <fullName evidence="2">Uncharacterized protein</fullName>
    </submittedName>
</protein>
<evidence type="ECO:0000313" key="3">
    <source>
        <dbReference type="Proteomes" id="UP001346149"/>
    </source>
</evidence>
<evidence type="ECO:0000313" key="2">
    <source>
        <dbReference type="EMBL" id="KAK4767062.1"/>
    </source>
</evidence>
<proteinExistence type="predicted"/>
<keyword evidence="3" id="KW-1185">Reference proteome</keyword>
<gene>
    <name evidence="2" type="ORF">SAY86_014813</name>
</gene>